<feature type="binding site" evidence="1">
    <location>
        <position position="219"/>
    </location>
    <ligand>
        <name>Zn(2+)</name>
        <dbReference type="ChEBI" id="CHEBI:29105"/>
        <note>catalytic</note>
    </ligand>
</feature>
<dbReference type="PANTHER" id="PTHR10127:SF850">
    <property type="entry name" value="METALLOENDOPEPTIDASE"/>
    <property type="match status" value="1"/>
</dbReference>
<evidence type="ECO:0000259" key="2">
    <source>
        <dbReference type="PROSITE" id="PS51864"/>
    </source>
</evidence>
<dbReference type="PRINTS" id="PR00480">
    <property type="entry name" value="ASTACIN"/>
</dbReference>
<dbReference type="InterPro" id="IPR006026">
    <property type="entry name" value="Peptidase_Metallo"/>
</dbReference>
<name>A0A1T5NCX4_9BACT</name>
<keyword evidence="1" id="KW-0645">Protease</keyword>
<dbReference type="PROSITE" id="PS51257">
    <property type="entry name" value="PROKAR_LIPOPROTEIN"/>
    <property type="match status" value="1"/>
</dbReference>
<dbReference type="Pfam" id="PF01400">
    <property type="entry name" value="Astacin"/>
    <property type="match status" value="1"/>
</dbReference>
<gene>
    <name evidence="3" type="ORF">SAMN05660461_1063</name>
</gene>
<dbReference type="Proteomes" id="UP000190166">
    <property type="component" value="Unassembled WGS sequence"/>
</dbReference>
<keyword evidence="1" id="KW-0862">Zinc</keyword>
<keyword evidence="4" id="KW-1185">Reference proteome</keyword>
<accession>A0A1T5NCX4</accession>
<keyword evidence="1" id="KW-0479">Metal-binding</keyword>
<dbReference type="GO" id="GO:0004222">
    <property type="term" value="F:metalloendopeptidase activity"/>
    <property type="evidence" value="ECO:0007669"/>
    <property type="project" value="UniProtKB-UniRule"/>
</dbReference>
<feature type="binding site" evidence="1">
    <location>
        <position position="225"/>
    </location>
    <ligand>
        <name>Zn(2+)</name>
        <dbReference type="ChEBI" id="CHEBI:29105"/>
        <note>catalytic</note>
    </ligand>
</feature>
<dbReference type="GO" id="GO:0006508">
    <property type="term" value="P:proteolysis"/>
    <property type="evidence" value="ECO:0007669"/>
    <property type="project" value="UniProtKB-KW"/>
</dbReference>
<dbReference type="GO" id="GO:0008270">
    <property type="term" value="F:zinc ion binding"/>
    <property type="evidence" value="ECO:0007669"/>
    <property type="project" value="UniProtKB-UniRule"/>
</dbReference>
<dbReference type="Gene3D" id="3.40.390.10">
    <property type="entry name" value="Collagenase (Catalytic Domain)"/>
    <property type="match status" value="1"/>
</dbReference>
<evidence type="ECO:0000256" key="1">
    <source>
        <dbReference type="PROSITE-ProRule" id="PRU01211"/>
    </source>
</evidence>
<feature type="binding site" evidence="1">
    <location>
        <position position="215"/>
    </location>
    <ligand>
        <name>Zn(2+)</name>
        <dbReference type="ChEBI" id="CHEBI:29105"/>
        <note>catalytic</note>
    </ligand>
</feature>
<feature type="active site" evidence="1">
    <location>
        <position position="216"/>
    </location>
</feature>
<dbReference type="PANTHER" id="PTHR10127">
    <property type="entry name" value="DISCOIDIN, CUB, EGF, LAMININ , AND ZINC METALLOPROTEASE DOMAIN CONTAINING"/>
    <property type="match status" value="1"/>
</dbReference>
<feature type="domain" description="Peptidase M12A" evidence="2">
    <location>
        <begin position="104"/>
        <end position="319"/>
    </location>
</feature>
<reference evidence="3 4" key="1">
    <citation type="submission" date="2017-02" db="EMBL/GenBank/DDBJ databases">
        <authorList>
            <person name="Peterson S.W."/>
        </authorList>
    </citation>
    <scope>NUCLEOTIDE SEQUENCE [LARGE SCALE GENOMIC DNA]</scope>
    <source>
        <strain evidence="3 4">DSM 18108</strain>
    </source>
</reference>
<organism evidence="3 4">
    <name type="scientific">Chitinophaga ginsengisegetis</name>
    <dbReference type="NCBI Taxonomy" id="393003"/>
    <lineage>
        <taxon>Bacteria</taxon>
        <taxon>Pseudomonadati</taxon>
        <taxon>Bacteroidota</taxon>
        <taxon>Chitinophagia</taxon>
        <taxon>Chitinophagales</taxon>
        <taxon>Chitinophagaceae</taxon>
        <taxon>Chitinophaga</taxon>
    </lineage>
</organism>
<comment type="cofactor">
    <cofactor evidence="1">
        <name>Zn(2+)</name>
        <dbReference type="ChEBI" id="CHEBI:29105"/>
    </cofactor>
    <text evidence="1">Binds 1 zinc ion per subunit.</text>
</comment>
<dbReference type="RefSeq" id="WP_079468356.1">
    <property type="nucleotide sequence ID" value="NZ_FUZZ01000001.1"/>
</dbReference>
<keyword evidence="1" id="KW-0378">Hydrolase</keyword>
<comment type="caution">
    <text evidence="1">Lacks conserved residue(s) required for the propagation of feature annotation.</text>
</comment>
<dbReference type="EMBL" id="FUZZ01000001">
    <property type="protein sequence ID" value="SKC97968.1"/>
    <property type="molecule type" value="Genomic_DNA"/>
</dbReference>
<keyword evidence="1" id="KW-0482">Metalloprotease</keyword>
<sequence length="376" mass="42530">MKRTHYLKTIPLLAVLFFLSCSKDKQSNESDNQKDGPITLKSGVMVEKKGADYFWEGDIRLTKEQYKNLDLYGQLQSKKPDYVGAEKNAHPVYNVPFQNTAQGRTIPRAFSIYPTAYNLWAMVRIIYGSNLTLAEKQKVRSALLEMQSNTNVRFYNATCEPLVDPTYGFTYPNIEFWSTDGADVSESNLGRTGGVQRINLADFAFNSWDNSVIIHEICHALGLRHEHTRLDRNSFVTVNTSNLTSSGLAQFNIPSTNYYQTGTYDYTSVMGYSSYTSSTSIVHNTSLPMYTKTDGTDIYQGSFLSNSDRSWINYFYIPYMARTDVYAELAPTVYKSDNTIMTPSERLDFQAYLNNGNPTPPNCCTLANDLGKFTCP</sequence>
<protein>
    <submittedName>
        <fullName evidence="3">Astacin (Peptidase family M12A)</fullName>
    </submittedName>
</protein>
<evidence type="ECO:0000313" key="3">
    <source>
        <dbReference type="EMBL" id="SKC97968.1"/>
    </source>
</evidence>
<proteinExistence type="predicted"/>
<dbReference type="SMART" id="SM00235">
    <property type="entry name" value="ZnMc"/>
    <property type="match status" value="1"/>
</dbReference>
<dbReference type="AlphaFoldDB" id="A0A1T5NCX4"/>
<dbReference type="STRING" id="393003.SAMN05660461_1063"/>
<evidence type="ECO:0000313" key="4">
    <source>
        <dbReference type="Proteomes" id="UP000190166"/>
    </source>
</evidence>
<dbReference type="PROSITE" id="PS51864">
    <property type="entry name" value="ASTACIN"/>
    <property type="match status" value="1"/>
</dbReference>
<dbReference type="SUPFAM" id="SSF55486">
    <property type="entry name" value="Metalloproteases ('zincins'), catalytic domain"/>
    <property type="match status" value="1"/>
</dbReference>
<dbReference type="InterPro" id="IPR001506">
    <property type="entry name" value="Peptidase_M12A"/>
</dbReference>
<dbReference type="InterPro" id="IPR024079">
    <property type="entry name" value="MetalloPept_cat_dom_sf"/>
</dbReference>